<organism evidence="1 2">
    <name type="scientific">Panicum virgatum</name>
    <name type="common">Blackwell switchgrass</name>
    <dbReference type="NCBI Taxonomy" id="38727"/>
    <lineage>
        <taxon>Eukaryota</taxon>
        <taxon>Viridiplantae</taxon>
        <taxon>Streptophyta</taxon>
        <taxon>Embryophyta</taxon>
        <taxon>Tracheophyta</taxon>
        <taxon>Spermatophyta</taxon>
        <taxon>Magnoliopsida</taxon>
        <taxon>Liliopsida</taxon>
        <taxon>Poales</taxon>
        <taxon>Poaceae</taxon>
        <taxon>PACMAD clade</taxon>
        <taxon>Panicoideae</taxon>
        <taxon>Panicodae</taxon>
        <taxon>Paniceae</taxon>
        <taxon>Panicinae</taxon>
        <taxon>Panicum</taxon>
        <taxon>Panicum sect. Hiantes</taxon>
    </lineage>
</organism>
<protein>
    <submittedName>
        <fullName evidence="1">Uncharacterized protein</fullName>
    </submittedName>
</protein>
<evidence type="ECO:0000313" key="1">
    <source>
        <dbReference type="EMBL" id="KAG2626277.1"/>
    </source>
</evidence>
<evidence type="ECO:0000313" key="2">
    <source>
        <dbReference type="Proteomes" id="UP000823388"/>
    </source>
</evidence>
<name>A0A8T0UVJ5_PANVG</name>
<reference evidence="1" key="1">
    <citation type="submission" date="2020-05" db="EMBL/GenBank/DDBJ databases">
        <title>WGS assembly of Panicum virgatum.</title>
        <authorList>
            <person name="Lovell J.T."/>
            <person name="Jenkins J."/>
            <person name="Shu S."/>
            <person name="Juenger T.E."/>
            <person name="Schmutz J."/>
        </authorList>
    </citation>
    <scope>NUCLEOTIDE SEQUENCE</scope>
    <source>
        <strain evidence="1">AP13</strain>
    </source>
</reference>
<gene>
    <name evidence="1" type="ORF">PVAP13_3KG339254</name>
</gene>
<dbReference type="AlphaFoldDB" id="A0A8T0UVJ5"/>
<dbReference type="EMBL" id="CM029041">
    <property type="protein sequence ID" value="KAG2626277.1"/>
    <property type="molecule type" value="Genomic_DNA"/>
</dbReference>
<accession>A0A8T0UVJ5</accession>
<keyword evidence="2" id="KW-1185">Reference proteome</keyword>
<comment type="caution">
    <text evidence="1">The sequence shown here is derived from an EMBL/GenBank/DDBJ whole genome shotgun (WGS) entry which is preliminary data.</text>
</comment>
<sequence length="124" mass="14174">MLRREEVGTVSWRTHAHELEGGDSACARSSSAAATASGLRWLHYRLRDPHRVRSILRRWWRRPPPPPLLRRCRRSRMRVGYCEPCHHCSFLAALLLLSSSIFVACQLPLVCSVDLCLIEKSIGI</sequence>
<proteinExistence type="predicted"/>
<dbReference type="Proteomes" id="UP000823388">
    <property type="component" value="Chromosome 3K"/>
</dbReference>